<keyword evidence="1" id="KW-0812">Transmembrane</keyword>
<feature type="transmembrane region" description="Helical" evidence="1">
    <location>
        <begin position="78"/>
        <end position="98"/>
    </location>
</feature>
<reference evidence="2 3" key="1">
    <citation type="submission" date="2019-10" db="EMBL/GenBank/DDBJ databases">
        <title>Gracilibacillus salitolerans sp. nov., a moderate halophile isolated from a saline soil in northwest China.</title>
        <authorList>
            <person name="Gan L."/>
        </authorList>
    </citation>
    <scope>NUCLEOTIDE SEQUENCE [LARGE SCALE GENOMIC DNA]</scope>
    <source>
        <strain evidence="2 3">TP2-8</strain>
    </source>
</reference>
<feature type="transmembrane region" description="Helical" evidence="1">
    <location>
        <begin position="164"/>
        <end position="185"/>
    </location>
</feature>
<feature type="transmembrane region" description="Helical" evidence="1">
    <location>
        <begin position="6"/>
        <end position="32"/>
    </location>
</feature>
<protein>
    <submittedName>
        <fullName evidence="2">Uncharacterized protein</fullName>
    </submittedName>
</protein>
<dbReference type="RefSeq" id="WP_153836622.1">
    <property type="nucleotide sequence ID" value="NZ_JBHUMW010000042.1"/>
</dbReference>
<comment type="caution">
    <text evidence="2">The sequence shown here is derived from an EMBL/GenBank/DDBJ whole genome shotgun (WGS) entry which is preliminary data.</text>
</comment>
<organism evidence="2 3">
    <name type="scientific">Gracilibacillus thailandensis</name>
    <dbReference type="NCBI Taxonomy" id="563735"/>
    <lineage>
        <taxon>Bacteria</taxon>
        <taxon>Bacillati</taxon>
        <taxon>Bacillota</taxon>
        <taxon>Bacilli</taxon>
        <taxon>Bacillales</taxon>
        <taxon>Bacillaceae</taxon>
        <taxon>Gracilibacillus</taxon>
    </lineage>
</organism>
<dbReference type="EMBL" id="WJEE01000050">
    <property type="protein sequence ID" value="MRI68108.1"/>
    <property type="molecule type" value="Genomic_DNA"/>
</dbReference>
<dbReference type="Proteomes" id="UP000435187">
    <property type="component" value="Unassembled WGS sequence"/>
</dbReference>
<feature type="transmembrane region" description="Helical" evidence="1">
    <location>
        <begin position="44"/>
        <end position="66"/>
    </location>
</feature>
<proteinExistence type="predicted"/>
<gene>
    <name evidence="2" type="ORF">GH885_17460</name>
</gene>
<keyword evidence="1" id="KW-0472">Membrane</keyword>
<sequence>MPQAWLLGPFVIKVDLVLIIIGFVLAFLFFYWISPYQKEKTKNLIDTVSNIFITFVISIWIGKIVLQFQTFLSDPVAILAYPANTNAFYLGVIITILFSKWRWIKTIDQYYDNLYVFSTVFLSASFIYSFSDHILYHENWLYLIALITLLLFIIYSSDKKPPIIIANITLIGWGLLQIVISTSIFQFTPHLIFYIFLVMIGVLQGYTYYRNRGSL</sequence>
<evidence type="ECO:0000256" key="1">
    <source>
        <dbReference type="SAM" id="Phobius"/>
    </source>
</evidence>
<feature type="transmembrane region" description="Helical" evidence="1">
    <location>
        <begin position="110"/>
        <end position="128"/>
    </location>
</feature>
<evidence type="ECO:0000313" key="2">
    <source>
        <dbReference type="EMBL" id="MRI68108.1"/>
    </source>
</evidence>
<accession>A0A6N7R4I4</accession>
<keyword evidence="3" id="KW-1185">Reference proteome</keyword>
<feature type="transmembrane region" description="Helical" evidence="1">
    <location>
        <begin position="140"/>
        <end position="157"/>
    </location>
</feature>
<name>A0A6N7R4I4_9BACI</name>
<keyword evidence="1" id="KW-1133">Transmembrane helix</keyword>
<evidence type="ECO:0000313" key="3">
    <source>
        <dbReference type="Proteomes" id="UP000435187"/>
    </source>
</evidence>
<dbReference type="AlphaFoldDB" id="A0A6N7R4I4"/>
<feature type="transmembrane region" description="Helical" evidence="1">
    <location>
        <begin position="191"/>
        <end position="209"/>
    </location>
</feature>